<evidence type="ECO:0000256" key="4">
    <source>
        <dbReference type="ARBA" id="ARBA00022777"/>
    </source>
</evidence>
<comment type="similarity">
    <text evidence="1">Belongs to the FGGY kinase family.</text>
</comment>
<dbReference type="InterPro" id="IPR043129">
    <property type="entry name" value="ATPase_NBD"/>
</dbReference>
<comment type="caution">
    <text evidence="7">The sequence shown here is derived from an EMBL/GenBank/DDBJ whole genome shotgun (WGS) entry which is preliminary data.</text>
</comment>
<name>A0ABS4ZF32_9MICO</name>
<feature type="domain" description="Carbohydrate kinase FGGY N-terminal" evidence="5">
    <location>
        <begin position="17"/>
        <end position="242"/>
    </location>
</feature>
<dbReference type="InterPro" id="IPR018485">
    <property type="entry name" value="FGGY_C"/>
</dbReference>
<reference evidence="7 8" key="1">
    <citation type="submission" date="2021-03" db="EMBL/GenBank/DDBJ databases">
        <title>Sequencing the genomes of 1000 actinobacteria strains.</title>
        <authorList>
            <person name="Klenk H.-P."/>
        </authorList>
    </citation>
    <scope>NUCLEOTIDE SEQUENCE [LARGE SCALE GENOMIC DNA]</scope>
    <source>
        <strain evidence="7 8">DSM 24221</strain>
    </source>
</reference>
<dbReference type="InterPro" id="IPR018484">
    <property type="entry name" value="FGGY_N"/>
</dbReference>
<keyword evidence="4 7" id="KW-0418">Kinase</keyword>
<evidence type="ECO:0000259" key="6">
    <source>
        <dbReference type="Pfam" id="PF02782"/>
    </source>
</evidence>
<evidence type="ECO:0000256" key="1">
    <source>
        <dbReference type="ARBA" id="ARBA00009156"/>
    </source>
</evidence>
<evidence type="ECO:0000256" key="3">
    <source>
        <dbReference type="ARBA" id="ARBA00022679"/>
    </source>
</evidence>
<dbReference type="PANTHER" id="PTHR43095:SF5">
    <property type="entry name" value="XYLULOSE KINASE"/>
    <property type="match status" value="1"/>
</dbReference>
<dbReference type="Pfam" id="PF02782">
    <property type="entry name" value="FGGY_C"/>
    <property type="match status" value="1"/>
</dbReference>
<evidence type="ECO:0000313" key="7">
    <source>
        <dbReference type="EMBL" id="MBP2435896.1"/>
    </source>
</evidence>
<accession>A0ABS4ZF32</accession>
<dbReference type="Proteomes" id="UP001519362">
    <property type="component" value="Unassembled WGS sequence"/>
</dbReference>
<keyword evidence="2" id="KW-0859">Xylose metabolism</keyword>
<dbReference type="CDD" id="cd07809">
    <property type="entry name" value="ASKHA_NBD_FGGY_BaXK-like"/>
    <property type="match status" value="1"/>
</dbReference>
<evidence type="ECO:0000313" key="8">
    <source>
        <dbReference type="Proteomes" id="UP001519362"/>
    </source>
</evidence>
<keyword evidence="8" id="KW-1185">Reference proteome</keyword>
<dbReference type="SUPFAM" id="SSF53067">
    <property type="entry name" value="Actin-like ATPase domain"/>
    <property type="match status" value="2"/>
</dbReference>
<proteinExistence type="inferred from homology"/>
<protein>
    <submittedName>
        <fullName evidence="7">Sugar (Pentulose or hexulose) kinase</fullName>
    </submittedName>
</protein>
<keyword evidence="2" id="KW-0119">Carbohydrate metabolism</keyword>
<sequence>MGQTENFADAIRGGQTALGIELGSTRIKACLTDHTGTTLASGGYEWENSLVDGLWSYPIEQVHEGLRAAYADLAANVTAAHGMTLEKVGAIGVSAMMHGYLAFDAQGDLLVPFRTWRNVNTERAAAKLSGELDFNIPLRWSVAHLFEAVLGREEHVASISHINTLAGYVHEKLTGERVLGVGDASGVFPIDPATGTYDAARLAKTDALLAEAGAPHLTLANVLPVVKRAGESAGVLTEAGAALLDTTGSLQAGAIAAAPEGDAGTGMVATNAVLPRTGNVSAGTSFFSMVVLEKPLTTRHEEIDIVTTPAGDLVAMVHCNNGASELGAWAGVFREFAVALGSSASADDVFGALLSGALTPGADDGILAYNHLSGEPIAGLPEGRPLIVRTPSSTLSLAGLMRAQVRGSFATLSLGMRALADEGVQIDEMHAHGGVFRTAGVAQRLLAAALGAPVVVGETASEGGAWGMAVLAAYTLSASDQPLHAWLDETIFAGSETSRVTPTADDIADHAAYLDRWADGLAIERTAVATTR</sequence>
<evidence type="ECO:0000259" key="5">
    <source>
        <dbReference type="Pfam" id="PF00370"/>
    </source>
</evidence>
<evidence type="ECO:0000256" key="2">
    <source>
        <dbReference type="ARBA" id="ARBA00022629"/>
    </source>
</evidence>
<keyword evidence="3" id="KW-0808">Transferase</keyword>
<dbReference type="PANTHER" id="PTHR43095">
    <property type="entry name" value="SUGAR KINASE"/>
    <property type="match status" value="1"/>
</dbReference>
<organism evidence="7 8">
    <name type="scientific">Microbacterium amylolyticum</name>
    <dbReference type="NCBI Taxonomy" id="936337"/>
    <lineage>
        <taxon>Bacteria</taxon>
        <taxon>Bacillati</taxon>
        <taxon>Actinomycetota</taxon>
        <taxon>Actinomycetes</taxon>
        <taxon>Micrococcales</taxon>
        <taxon>Microbacteriaceae</taxon>
        <taxon>Microbacterium</taxon>
    </lineage>
</organism>
<dbReference type="InterPro" id="IPR050406">
    <property type="entry name" value="FGGY_Carb_Kinase"/>
</dbReference>
<dbReference type="Pfam" id="PF00370">
    <property type="entry name" value="FGGY_N"/>
    <property type="match status" value="1"/>
</dbReference>
<feature type="domain" description="Carbohydrate kinase FGGY C-terminal" evidence="6">
    <location>
        <begin position="279"/>
        <end position="475"/>
    </location>
</feature>
<dbReference type="Gene3D" id="3.30.420.40">
    <property type="match status" value="2"/>
</dbReference>
<dbReference type="EMBL" id="JAGIOL010000001">
    <property type="protein sequence ID" value="MBP2435896.1"/>
    <property type="molecule type" value="Genomic_DNA"/>
</dbReference>
<dbReference type="GO" id="GO:0016301">
    <property type="term" value="F:kinase activity"/>
    <property type="evidence" value="ECO:0007669"/>
    <property type="project" value="UniProtKB-KW"/>
</dbReference>
<gene>
    <name evidence="7" type="ORF">JOF34_000482</name>
</gene>